<protein>
    <submittedName>
        <fullName evidence="1">Uncharacterized protein</fullName>
    </submittedName>
</protein>
<evidence type="ECO:0000313" key="2">
    <source>
        <dbReference type="Proteomes" id="UP000006729"/>
    </source>
</evidence>
<dbReference type="AlphaFoldDB" id="B9GRE9"/>
<dbReference type="InParanoid" id="B9GRE9"/>
<name>B9GRE9_POPTR</name>
<sequence>MPPSRAEARHADLPPVPQGLADPAPGICCLGSWPGARGGPNALACQLLRQARRSRLQTLPRGFVQGWRPTRPWVAARRVGFLEAPKARQTLRQVSACHGLGQSQRQVVVAWGVWPAQRPGLTASYQVSAASGGVPPARRLYPATSSCPYQTV</sequence>
<accession>B9GRE9</accession>
<dbReference type="HOGENOM" id="CLU_1725414_0_0_1"/>
<gene>
    <name evidence="1" type="ORF">POPTR_002G258300</name>
</gene>
<proteinExistence type="predicted"/>
<reference evidence="1 2" key="1">
    <citation type="journal article" date="2006" name="Science">
        <title>The genome of black cottonwood, Populus trichocarpa (Torr. &amp; Gray).</title>
        <authorList>
            <person name="Tuskan G.A."/>
            <person name="Difazio S."/>
            <person name="Jansson S."/>
            <person name="Bohlmann J."/>
            <person name="Grigoriev I."/>
            <person name="Hellsten U."/>
            <person name="Putnam N."/>
            <person name="Ralph S."/>
            <person name="Rombauts S."/>
            <person name="Salamov A."/>
            <person name="Schein J."/>
            <person name="Sterck L."/>
            <person name="Aerts A."/>
            <person name="Bhalerao R.R."/>
            <person name="Bhalerao R.P."/>
            <person name="Blaudez D."/>
            <person name="Boerjan W."/>
            <person name="Brun A."/>
            <person name="Brunner A."/>
            <person name="Busov V."/>
            <person name="Campbell M."/>
            <person name="Carlson J."/>
            <person name="Chalot M."/>
            <person name="Chapman J."/>
            <person name="Chen G.L."/>
            <person name="Cooper D."/>
            <person name="Coutinho P.M."/>
            <person name="Couturier J."/>
            <person name="Covert S."/>
            <person name="Cronk Q."/>
            <person name="Cunningham R."/>
            <person name="Davis J."/>
            <person name="Degroeve S."/>
            <person name="Dejardin A."/>
            <person name="Depamphilis C."/>
            <person name="Detter J."/>
            <person name="Dirks B."/>
            <person name="Dubchak I."/>
            <person name="Duplessis S."/>
            <person name="Ehlting J."/>
            <person name="Ellis B."/>
            <person name="Gendler K."/>
            <person name="Goodstein D."/>
            <person name="Gribskov M."/>
            <person name="Grimwood J."/>
            <person name="Groover A."/>
            <person name="Gunter L."/>
            <person name="Hamberger B."/>
            <person name="Heinze B."/>
            <person name="Helariutta Y."/>
            <person name="Henrissat B."/>
            <person name="Holligan D."/>
            <person name="Holt R."/>
            <person name="Huang W."/>
            <person name="Islam-Faridi N."/>
            <person name="Jones S."/>
            <person name="Jones-Rhoades M."/>
            <person name="Jorgensen R."/>
            <person name="Joshi C."/>
            <person name="Kangasjarvi J."/>
            <person name="Karlsson J."/>
            <person name="Kelleher C."/>
            <person name="Kirkpatrick R."/>
            <person name="Kirst M."/>
            <person name="Kohler A."/>
            <person name="Kalluri U."/>
            <person name="Larimer F."/>
            <person name="Leebens-Mack J."/>
            <person name="Leple J.C."/>
            <person name="Locascio P."/>
            <person name="Lou Y."/>
            <person name="Lucas S."/>
            <person name="Martin F."/>
            <person name="Montanini B."/>
            <person name="Napoli C."/>
            <person name="Nelson D.R."/>
            <person name="Nelson C."/>
            <person name="Nieminen K."/>
            <person name="Nilsson O."/>
            <person name="Pereda V."/>
            <person name="Peter G."/>
            <person name="Philippe R."/>
            <person name="Pilate G."/>
            <person name="Poliakov A."/>
            <person name="Razumovskaya J."/>
            <person name="Richardson P."/>
            <person name="Rinaldi C."/>
            <person name="Ritland K."/>
            <person name="Rouze P."/>
            <person name="Ryaboy D."/>
            <person name="Schmutz J."/>
            <person name="Schrader J."/>
            <person name="Segerman B."/>
            <person name="Shin H."/>
            <person name="Siddiqui A."/>
            <person name="Sterky F."/>
            <person name="Terry A."/>
            <person name="Tsai C.J."/>
            <person name="Uberbacher E."/>
            <person name="Unneberg P."/>
            <person name="Vahala J."/>
            <person name="Wall K."/>
            <person name="Wessler S."/>
            <person name="Yang G."/>
            <person name="Yin T."/>
            <person name="Douglas C."/>
            <person name="Marra M."/>
            <person name="Sandberg G."/>
            <person name="Van de Peer Y."/>
            <person name="Rokhsar D."/>
        </authorList>
    </citation>
    <scope>NUCLEOTIDE SEQUENCE [LARGE SCALE GENOMIC DNA]</scope>
    <source>
        <strain evidence="2">cv. Nisqually</strain>
    </source>
</reference>
<organism evidence="1 2">
    <name type="scientific">Populus trichocarpa</name>
    <name type="common">Western balsam poplar</name>
    <name type="synonym">Populus balsamifera subsp. trichocarpa</name>
    <dbReference type="NCBI Taxonomy" id="3694"/>
    <lineage>
        <taxon>Eukaryota</taxon>
        <taxon>Viridiplantae</taxon>
        <taxon>Streptophyta</taxon>
        <taxon>Embryophyta</taxon>
        <taxon>Tracheophyta</taxon>
        <taxon>Spermatophyta</taxon>
        <taxon>Magnoliopsida</taxon>
        <taxon>eudicotyledons</taxon>
        <taxon>Gunneridae</taxon>
        <taxon>Pentapetalae</taxon>
        <taxon>rosids</taxon>
        <taxon>fabids</taxon>
        <taxon>Malpighiales</taxon>
        <taxon>Salicaceae</taxon>
        <taxon>Saliceae</taxon>
        <taxon>Populus</taxon>
    </lineage>
</organism>
<keyword evidence="2" id="KW-1185">Reference proteome</keyword>
<dbReference type="Proteomes" id="UP000006729">
    <property type="component" value="Chromosome 2"/>
</dbReference>
<dbReference type="EMBL" id="CM009291">
    <property type="protein sequence ID" value="PNT51774.1"/>
    <property type="molecule type" value="Genomic_DNA"/>
</dbReference>
<evidence type="ECO:0000313" key="1">
    <source>
        <dbReference type="EMBL" id="PNT51774.1"/>
    </source>
</evidence>